<dbReference type="EMBL" id="QNUK01000007">
    <property type="protein sequence ID" value="KAF5909173.1"/>
    <property type="molecule type" value="Genomic_DNA"/>
</dbReference>
<keyword evidence="2" id="KW-1185">Reference proteome</keyword>
<comment type="caution">
    <text evidence="1">The sequence shown here is derived from an EMBL/GenBank/DDBJ whole genome shotgun (WGS) entry which is preliminary data.</text>
</comment>
<name>A0A8J4UIB8_CLAMG</name>
<reference evidence="1" key="1">
    <citation type="submission" date="2020-07" db="EMBL/GenBank/DDBJ databases">
        <title>Clarias magur genome sequencing, assembly and annotation.</title>
        <authorList>
            <person name="Kushwaha B."/>
            <person name="Kumar R."/>
            <person name="Das P."/>
            <person name="Joshi C.G."/>
            <person name="Kumar D."/>
            <person name="Nagpure N.S."/>
            <person name="Pandey M."/>
            <person name="Agarwal S."/>
            <person name="Srivastava S."/>
            <person name="Singh M."/>
            <person name="Sahoo L."/>
            <person name="Jayasankar P."/>
            <person name="Meher P.K."/>
            <person name="Koringa P.G."/>
            <person name="Iquebal M.A."/>
            <person name="Das S.P."/>
            <person name="Bit A."/>
            <person name="Patnaik S."/>
            <person name="Patel N."/>
            <person name="Shah T.M."/>
            <person name="Hinsu A."/>
            <person name="Jena J.K."/>
        </authorList>
    </citation>
    <scope>NUCLEOTIDE SEQUENCE</scope>
    <source>
        <strain evidence="1">CIFAMagur01</strain>
        <tissue evidence="1">Testis</tissue>
    </source>
</reference>
<gene>
    <name evidence="1" type="ORF">DAT39_001158</name>
</gene>
<accession>A0A8J4UIB8</accession>
<feature type="non-terminal residue" evidence="1">
    <location>
        <position position="1"/>
    </location>
</feature>
<evidence type="ECO:0000313" key="1">
    <source>
        <dbReference type="EMBL" id="KAF5909173.1"/>
    </source>
</evidence>
<dbReference type="Proteomes" id="UP000727407">
    <property type="component" value="Unassembled WGS sequence"/>
</dbReference>
<organism evidence="1 2">
    <name type="scientific">Clarias magur</name>
    <name type="common">Asian catfish</name>
    <name type="synonym">Macropteronotus magur</name>
    <dbReference type="NCBI Taxonomy" id="1594786"/>
    <lineage>
        <taxon>Eukaryota</taxon>
        <taxon>Metazoa</taxon>
        <taxon>Chordata</taxon>
        <taxon>Craniata</taxon>
        <taxon>Vertebrata</taxon>
        <taxon>Euteleostomi</taxon>
        <taxon>Actinopterygii</taxon>
        <taxon>Neopterygii</taxon>
        <taxon>Teleostei</taxon>
        <taxon>Ostariophysi</taxon>
        <taxon>Siluriformes</taxon>
        <taxon>Clariidae</taxon>
        <taxon>Clarias</taxon>
    </lineage>
</organism>
<dbReference type="AlphaFoldDB" id="A0A8J4UIB8"/>
<proteinExistence type="predicted"/>
<dbReference type="OrthoDB" id="6236007at2759"/>
<feature type="non-terminal residue" evidence="1">
    <location>
        <position position="54"/>
    </location>
</feature>
<sequence>INGQLLTLPQKLKNEVMVELVEGSLTIEKKGILRVSFSLSLGLKVIVSDGMAPK</sequence>
<protein>
    <submittedName>
        <fullName evidence="1">IgGFc-binding protein-like isoform X2</fullName>
    </submittedName>
</protein>
<evidence type="ECO:0000313" key="2">
    <source>
        <dbReference type="Proteomes" id="UP000727407"/>
    </source>
</evidence>